<proteinExistence type="predicted"/>
<dbReference type="EMBL" id="OV121139">
    <property type="protein sequence ID" value="CAH0561744.1"/>
    <property type="molecule type" value="Genomic_DNA"/>
</dbReference>
<accession>A0A9P0BEV3</accession>
<gene>
    <name evidence="1" type="ORF">MELIAE_LOCUS11081</name>
</gene>
<name>A0A9P0BEV3_BRAAE</name>
<reference evidence="1" key="1">
    <citation type="submission" date="2021-12" db="EMBL/GenBank/DDBJ databases">
        <authorList>
            <person name="King R."/>
        </authorList>
    </citation>
    <scope>NUCLEOTIDE SEQUENCE</scope>
</reference>
<keyword evidence="2" id="KW-1185">Reference proteome</keyword>
<protein>
    <submittedName>
        <fullName evidence="1">Uncharacterized protein</fullName>
    </submittedName>
</protein>
<organism evidence="1 2">
    <name type="scientific">Brassicogethes aeneus</name>
    <name type="common">Rape pollen beetle</name>
    <name type="synonym">Meligethes aeneus</name>
    <dbReference type="NCBI Taxonomy" id="1431903"/>
    <lineage>
        <taxon>Eukaryota</taxon>
        <taxon>Metazoa</taxon>
        <taxon>Ecdysozoa</taxon>
        <taxon>Arthropoda</taxon>
        <taxon>Hexapoda</taxon>
        <taxon>Insecta</taxon>
        <taxon>Pterygota</taxon>
        <taxon>Neoptera</taxon>
        <taxon>Endopterygota</taxon>
        <taxon>Coleoptera</taxon>
        <taxon>Polyphaga</taxon>
        <taxon>Cucujiformia</taxon>
        <taxon>Nitidulidae</taxon>
        <taxon>Meligethinae</taxon>
        <taxon>Brassicogethes</taxon>
    </lineage>
</organism>
<dbReference type="Proteomes" id="UP001154078">
    <property type="component" value="Chromosome 8"/>
</dbReference>
<sequence length="271" mass="31622">MDEDIKRMVDNVLQCPALQVQRKIQELFQAKLQGEFEFLVPIIGYLVKNKLHDRDEMNGENLGKVFYNKVIYIRPLHILAIDDENELINKVEQSDQELANETSASKTSMQIQQGSNKRNTESRIVAFSEDYLLECDDVIRFYVVDRCLASITQFKNGLDILDVYANTKKYPEYFIELMCNTKEGILTLTKLKKEFNIIYSEQGSNKRNTESRIVAFSEDYLLECDENEDEYVCSLEEILTFYTCGLELFLPTIHIAYDKFKYKMTYGIMSS</sequence>
<evidence type="ECO:0000313" key="2">
    <source>
        <dbReference type="Proteomes" id="UP001154078"/>
    </source>
</evidence>
<evidence type="ECO:0000313" key="1">
    <source>
        <dbReference type="EMBL" id="CAH0561744.1"/>
    </source>
</evidence>
<dbReference type="AlphaFoldDB" id="A0A9P0BEV3"/>